<dbReference type="Proteomes" id="UP000293652">
    <property type="component" value="Unassembled WGS sequence"/>
</dbReference>
<dbReference type="EMBL" id="SIPC01000001">
    <property type="protein sequence ID" value="TAX73318.1"/>
    <property type="molecule type" value="Genomic_DNA"/>
</dbReference>
<evidence type="ECO:0000313" key="1">
    <source>
        <dbReference type="EMBL" id="TAX73318.1"/>
    </source>
</evidence>
<evidence type="ECO:0000313" key="2">
    <source>
        <dbReference type="Proteomes" id="UP000293652"/>
    </source>
</evidence>
<organism evidence="1 2">
    <name type="scientific">Rhizobium leguminosarum</name>
    <dbReference type="NCBI Taxonomy" id="384"/>
    <lineage>
        <taxon>Bacteria</taxon>
        <taxon>Pseudomonadati</taxon>
        <taxon>Pseudomonadota</taxon>
        <taxon>Alphaproteobacteria</taxon>
        <taxon>Hyphomicrobiales</taxon>
        <taxon>Rhizobiaceae</taxon>
        <taxon>Rhizobium/Agrobacterium group</taxon>
        <taxon>Rhizobium</taxon>
    </lineage>
</organism>
<proteinExistence type="predicted"/>
<accession>A0A4Q8Y4I3</accession>
<reference evidence="1 2" key="1">
    <citation type="submission" date="2019-02" db="EMBL/GenBank/DDBJ databases">
        <title>The genomic architecture of introgression among sibling species of bacteria.</title>
        <authorList>
            <person name="Cavassim M.I.A."/>
            <person name="Moeskjaer S."/>
            <person name="Moslemi C."/>
            <person name="Fields B."/>
            <person name="Bachmann A."/>
            <person name="Vilhjalmsson B."/>
            <person name="Schierup M.H."/>
            <person name="Young J.P.W."/>
            <person name="Andersen S.U."/>
        </authorList>
    </citation>
    <scope>NUCLEOTIDE SEQUENCE [LARGE SCALE GENOMIC DNA]</scope>
    <source>
        <strain evidence="1 2">SM145A</strain>
    </source>
</reference>
<comment type="caution">
    <text evidence="1">The sequence shown here is derived from an EMBL/GenBank/DDBJ whole genome shotgun (WGS) entry which is preliminary data.</text>
</comment>
<dbReference type="RefSeq" id="WP_130669317.1">
    <property type="nucleotide sequence ID" value="NZ_SIOQ01000001.1"/>
</dbReference>
<name>A0A4Q8Y4I3_RHILE</name>
<gene>
    <name evidence="1" type="ORF">ELI03_16920</name>
</gene>
<evidence type="ECO:0008006" key="3">
    <source>
        <dbReference type="Google" id="ProtNLM"/>
    </source>
</evidence>
<protein>
    <recommendedName>
        <fullName evidence="3">PilZ domain-containing protein</fullName>
    </recommendedName>
</protein>
<dbReference type="AlphaFoldDB" id="A0A4Q8Y4I3"/>
<sequence length="148" mass="16860">MKSPKKTTYLTRVESDFYSRKCYRRNISLFCTLLFTGKWMRGARVVRCLVTEISEGGATVLAEKAQVPDHLYLVFGRFDVVVGSIVVERDRGVLQLSFVRQLKPDFVNRLARMASPFSSLESLNPKTISDGENVKRARRLMPPVQNSN</sequence>